<feature type="transmembrane region" description="Helical" evidence="1">
    <location>
        <begin position="115"/>
        <end position="140"/>
    </location>
</feature>
<dbReference type="EMBL" id="JABBWD010000011">
    <property type="protein sequence ID" value="KAG1779563.1"/>
    <property type="molecule type" value="Genomic_DNA"/>
</dbReference>
<keyword evidence="1" id="KW-0812">Transmembrane</keyword>
<gene>
    <name evidence="2" type="ORF">EV702DRAFT_1085153</name>
</gene>
<comment type="caution">
    <text evidence="2">The sequence shown here is derived from an EMBL/GenBank/DDBJ whole genome shotgun (WGS) entry which is preliminary data.</text>
</comment>
<keyword evidence="3" id="KW-1185">Reference proteome</keyword>
<organism evidence="2 3">
    <name type="scientific">Suillus placidus</name>
    <dbReference type="NCBI Taxonomy" id="48579"/>
    <lineage>
        <taxon>Eukaryota</taxon>
        <taxon>Fungi</taxon>
        <taxon>Dikarya</taxon>
        <taxon>Basidiomycota</taxon>
        <taxon>Agaricomycotina</taxon>
        <taxon>Agaricomycetes</taxon>
        <taxon>Agaricomycetidae</taxon>
        <taxon>Boletales</taxon>
        <taxon>Suillineae</taxon>
        <taxon>Suillaceae</taxon>
        <taxon>Suillus</taxon>
    </lineage>
</organism>
<keyword evidence="1" id="KW-0472">Membrane</keyword>
<reference evidence="2" key="1">
    <citation type="journal article" date="2020" name="New Phytol.">
        <title>Comparative genomics reveals dynamic genome evolution in host specialist ectomycorrhizal fungi.</title>
        <authorList>
            <person name="Lofgren L.A."/>
            <person name="Nguyen N.H."/>
            <person name="Vilgalys R."/>
            <person name="Ruytinx J."/>
            <person name="Liao H.L."/>
            <person name="Branco S."/>
            <person name="Kuo A."/>
            <person name="LaButti K."/>
            <person name="Lipzen A."/>
            <person name="Andreopoulos W."/>
            <person name="Pangilinan J."/>
            <person name="Riley R."/>
            <person name="Hundley H."/>
            <person name="Na H."/>
            <person name="Barry K."/>
            <person name="Grigoriev I.V."/>
            <person name="Stajich J.E."/>
            <person name="Kennedy P.G."/>
        </authorList>
    </citation>
    <scope>NUCLEOTIDE SEQUENCE</scope>
    <source>
        <strain evidence="2">DOB743</strain>
    </source>
</reference>
<dbReference type="OrthoDB" id="10540421at2759"/>
<proteinExistence type="predicted"/>
<evidence type="ECO:0000256" key="1">
    <source>
        <dbReference type="SAM" id="Phobius"/>
    </source>
</evidence>
<evidence type="ECO:0000313" key="3">
    <source>
        <dbReference type="Proteomes" id="UP000714275"/>
    </source>
</evidence>
<dbReference type="Proteomes" id="UP000714275">
    <property type="component" value="Unassembled WGS sequence"/>
</dbReference>
<evidence type="ECO:0000313" key="2">
    <source>
        <dbReference type="EMBL" id="KAG1779563.1"/>
    </source>
</evidence>
<sequence>MPSCHLYNARFLSISHSHFLSYDSCGSIRGIPVSVSNPDVHLRLGIKEQPLGVTISSSAWLGIAKSILGSLDLQAQQAQTLIGHPCFDRSLCRLMCILVADVSASGKSALFVGPVLLLIEVPSLLVSVPVSLIIAIPVVVRYDRMHQVDSQGCLSQAISRLSCCCMTS</sequence>
<keyword evidence="1" id="KW-1133">Transmembrane helix</keyword>
<dbReference type="AlphaFoldDB" id="A0A9P7A036"/>
<protein>
    <submittedName>
        <fullName evidence="2">Uncharacterized protein</fullName>
    </submittedName>
</protein>
<accession>A0A9P7A036</accession>
<name>A0A9P7A036_9AGAM</name>